<evidence type="ECO:0008006" key="4">
    <source>
        <dbReference type="Google" id="ProtNLM"/>
    </source>
</evidence>
<feature type="transmembrane region" description="Helical" evidence="1">
    <location>
        <begin position="233"/>
        <end position="256"/>
    </location>
</feature>
<accession>A0ABX8BDA8</accession>
<feature type="transmembrane region" description="Helical" evidence="1">
    <location>
        <begin position="20"/>
        <end position="37"/>
    </location>
</feature>
<keyword evidence="1" id="KW-1133">Transmembrane helix</keyword>
<feature type="transmembrane region" description="Helical" evidence="1">
    <location>
        <begin position="440"/>
        <end position="463"/>
    </location>
</feature>
<feature type="transmembrane region" description="Helical" evidence="1">
    <location>
        <begin position="154"/>
        <end position="174"/>
    </location>
</feature>
<name>A0ABX8BDA8_9BACT</name>
<dbReference type="EMBL" id="CP072648">
    <property type="protein sequence ID" value="QUW03628.1"/>
    <property type="molecule type" value="Genomic_DNA"/>
</dbReference>
<proteinExistence type="predicted"/>
<evidence type="ECO:0000256" key="1">
    <source>
        <dbReference type="SAM" id="Phobius"/>
    </source>
</evidence>
<feature type="transmembrane region" description="Helical" evidence="1">
    <location>
        <begin position="382"/>
        <end position="401"/>
    </location>
</feature>
<feature type="transmembrane region" description="Helical" evidence="1">
    <location>
        <begin position="352"/>
        <end position="370"/>
    </location>
</feature>
<keyword evidence="1" id="KW-0812">Transmembrane</keyword>
<protein>
    <recommendedName>
        <fullName evidence="4">Glycosyltransferase RgtA/B/C/D-like domain-containing protein</fullName>
    </recommendedName>
</protein>
<feature type="transmembrane region" description="Helical" evidence="1">
    <location>
        <begin position="181"/>
        <end position="197"/>
    </location>
</feature>
<keyword evidence="1" id="KW-0472">Membrane</keyword>
<feature type="transmembrane region" description="Helical" evidence="1">
    <location>
        <begin position="298"/>
        <end position="317"/>
    </location>
</feature>
<feature type="transmembrane region" description="Helical" evidence="1">
    <location>
        <begin position="203"/>
        <end position="221"/>
    </location>
</feature>
<feature type="transmembrane region" description="Helical" evidence="1">
    <location>
        <begin position="329"/>
        <end position="346"/>
    </location>
</feature>
<evidence type="ECO:0000313" key="3">
    <source>
        <dbReference type="Proteomes" id="UP000676506"/>
    </source>
</evidence>
<reference evidence="2 3" key="1">
    <citation type="submission" date="2021-03" db="EMBL/GenBank/DDBJ databases">
        <title>Genomic and phenotypic characterization of Chloracidobacterium isolates provides evidence for multiple species.</title>
        <authorList>
            <person name="Saini M.K."/>
            <person name="Costas A.M.G."/>
            <person name="Tank M."/>
            <person name="Bryant D.A."/>
        </authorList>
    </citation>
    <scope>NUCLEOTIDE SEQUENCE [LARGE SCALE GENOMIC DNA]</scope>
    <source>
        <strain evidence="2 3">BV2-C</strain>
    </source>
</reference>
<feature type="transmembrane region" description="Helical" evidence="1">
    <location>
        <begin position="77"/>
        <end position="104"/>
    </location>
</feature>
<organism evidence="2 3">
    <name type="scientific">Chloracidobacterium validum</name>
    <dbReference type="NCBI Taxonomy" id="2821543"/>
    <lineage>
        <taxon>Bacteria</taxon>
        <taxon>Pseudomonadati</taxon>
        <taxon>Acidobacteriota</taxon>
        <taxon>Terriglobia</taxon>
        <taxon>Terriglobales</taxon>
        <taxon>Acidobacteriaceae</taxon>
        <taxon>Chloracidobacterium</taxon>
    </lineage>
</organism>
<dbReference type="Proteomes" id="UP000676506">
    <property type="component" value="Chromosome 1"/>
</dbReference>
<gene>
    <name evidence="2" type="ORF">J8C06_04115</name>
</gene>
<sequence length="620" mass="68562">MRDQPDLVDEASGVAWRNWLHRSLLLLVLGLFAAATWRKSGDPIVDFGCELYVPWQITQGKHLYRDMGWLGGPLAQYANALAFALFGVSLTTLIWVNLVLLALLTELIRSYFARCVSPAAGLVAGLLFLTLFGFGQYAPLANYNYIAPYRHEPIRGILLSIGALHGATQALAAWTDRPDRANWWAGLSGLLFGGILLTKLEMVVATGGALAAGFVIGIRRARIQPPAKRKDAWTLALWFMLGAMALPVGFVAYLSLHMPMTTALRGTLGNLVTILSTNPTQQTFYRHVLGLDAWEQHVNHIATGCGVVGAAVLGILVAERWIPRRWHSALGLGGALVMGWLCYQVVPWDWFANPFPVLLALTAAGLGYASMVAERESKHRQWLSLLMWNVLALGLLGRLGLAVRLGHYGFALAMPAFLLLAVLALFVFPDVIRRQHAGTGQLMSGVATGFLIACTVVHLQVAFRYHEKKTQVVGAAGDYLMTYAAPWSPVGLALSEAITELSHELPPRATLLVMPEGITLNYWLRRENPTTFLAFDPYYLTARGGEPAVIAELERRPPDFIALTRRDMREYGVGWFGEDPNYGRDIMVWVSQRYEVARIFGEWEEFGVVLLRRRDASRGL</sequence>
<keyword evidence="3" id="KW-1185">Reference proteome</keyword>
<feature type="transmembrane region" description="Helical" evidence="1">
    <location>
        <begin position="111"/>
        <end position="134"/>
    </location>
</feature>
<evidence type="ECO:0000313" key="2">
    <source>
        <dbReference type="EMBL" id="QUW03628.1"/>
    </source>
</evidence>
<feature type="transmembrane region" description="Helical" evidence="1">
    <location>
        <begin position="407"/>
        <end position="428"/>
    </location>
</feature>
<dbReference type="RefSeq" id="WP_211429518.1">
    <property type="nucleotide sequence ID" value="NZ_CP072648.1"/>
</dbReference>